<evidence type="ECO:0000313" key="4">
    <source>
        <dbReference type="Proteomes" id="UP000671913"/>
    </source>
</evidence>
<gene>
    <name evidence="3" type="ORF">ACETAC_01490</name>
</gene>
<dbReference type="InterPro" id="IPR051162">
    <property type="entry name" value="T4SS_component"/>
</dbReference>
<keyword evidence="1" id="KW-0472">Membrane</keyword>
<dbReference type="RefSeq" id="WP_284680318.1">
    <property type="nucleotide sequence ID" value="NZ_CP060096.1"/>
</dbReference>
<keyword evidence="4" id="KW-1185">Reference proteome</keyword>
<keyword evidence="1" id="KW-1133">Transmembrane helix</keyword>
<dbReference type="AlphaFoldDB" id="A0A975AWD0"/>
<dbReference type="PANTHER" id="PTHR30121">
    <property type="entry name" value="UNCHARACTERIZED PROTEIN YJGR-RELATED"/>
    <property type="match status" value="1"/>
</dbReference>
<protein>
    <submittedName>
        <fullName evidence="3">DUF853 family protein</fullName>
    </submittedName>
</protein>
<feature type="transmembrane region" description="Helical" evidence="1">
    <location>
        <begin position="12"/>
        <end position="36"/>
    </location>
</feature>
<dbReference type="PANTHER" id="PTHR30121:SF6">
    <property type="entry name" value="SLR6007 PROTEIN"/>
    <property type="match status" value="1"/>
</dbReference>
<dbReference type="Gene3D" id="3.40.50.300">
    <property type="entry name" value="P-loop containing nucleotide triphosphate hydrolases"/>
    <property type="match status" value="2"/>
</dbReference>
<accession>A0A975AWD0</accession>
<dbReference type="Proteomes" id="UP000671913">
    <property type="component" value="Chromosome"/>
</dbReference>
<dbReference type="InterPro" id="IPR027417">
    <property type="entry name" value="P-loop_NTPase"/>
</dbReference>
<dbReference type="InterPro" id="IPR003593">
    <property type="entry name" value="AAA+_ATPase"/>
</dbReference>
<dbReference type="EMBL" id="CP060096">
    <property type="protein sequence ID" value="QSZ27613.1"/>
    <property type="molecule type" value="Genomic_DNA"/>
</dbReference>
<evidence type="ECO:0000259" key="2">
    <source>
        <dbReference type="SMART" id="SM00382"/>
    </source>
</evidence>
<sequence length="555" mass="63299">MFNNQSDEIILFIFILLLAAVFLPGFVFFALIYGIILVFKKKLPVYIFFSILTLADIFCIKNFQEFFLKYFTDIWLIYKGIYYGKLPEIDITTMIRVGLPTGLFLCLMLEGYLLTIPEWAKKTNKAKNDVKPDMKKLKNIKHYIKHSSDSTIIGLDSRANIIEIADEELNGHCLILGATGAGKTTTLMNFIESAAARGIPVIIVDGKGEKDFPDKVKILSERYKRKFYLFSMSNPNMHYNPLRHGNFTELKDKLISITEWSEQHYKLMAERYLQSAIRMLLIGSNDIDLVNVANKLDANDLVLMARDYGIKGKIDQHELTRFKDMIDNSKKDIGGLINRLAVFSESEIGELLADTKDENTIDLINAVEENAVVFFSFDSLRFAEYSRLLGRLTVIDLKTTAARMFGNNKKIFVIFDEFGVFAGPQVTDFINKSRAAGFHVILSTQELADLRIKGKTELMEQILGNTNVKIIHRQDVPTSAELLSSLIGTENDMMITHQVNGVETTGMGTIKEEKSFIVHPDEIKRLKRGEAFIVKKFPEFFVEKLWVKKINDYIC</sequence>
<proteinExistence type="predicted"/>
<dbReference type="SUPFAM" id="SSF52540">
    <property type="entry name" value="P-loop containing nucleoside triphosphate hydrolases"/>
    <property type="match status" value="1"/>
</dbReference>
<keyword evidence="1" id="KW-0812">Transmembrane</keyword>
<evidence type="ECO:0000313" key="3">
    <source>
        <dbReference type="EMBL" id="QSZ27613.1"/>
    </source>
</evidence>
<dbReference type="SMART" id="SM00382">
    <property type="entry name" value="AAA"/>
    <property type="match status" value="1"/>
</dbReference>
<name>A0A975AWD0_9THEO</name>
<dbReference type="CDD" id="cd01127">
    <property type="entry name" value="TrwB_TraG_TraD_VirD4"/>
    <property type="match status" value="2"/>
</dbReference>
<dbReference type="Pfam" id="PF10412">
    <property type="entry name" value="TrwB_AAD_bind"/>
    <property type="match status" value="1"/>
</dbReference>
<dbReference type="KEGG" id="aaut:ACETAC_01490"/>
<feature type="domain" description="AAA+ ATPase" evidence="2">
    <location>
        <begin position="169"/>
        <end position="463"/>
    </location>
</feature>
<organism evidence="3 4">
    <name type="scientific">Aceticella autotrophica</name>
    <dbReference type="NCBI Taxonomy" id="2755338"/>
    <lineage>
        <taxon>Bacteria</taxon>
        <taxon>Bacillati</taxon>
        <taxon>Bacillota</taxon>
        <taxon>Clostridia</taxon>
        <taxon>Thermoanaerobacterales</taxon>
        <taxon>Thermoanaerobacteraceae</taxon>
        <taxon>Aceticella</taxon>
    </lineage>
</organism>
<reference evidence="3" key="1">
    <citation type="submission" date="2020-08" db="EMBL/GenBank/DDBJ databases">
        <title>Genomic insights into the carbon and energy metabolism of the first obligate autotrophic acetogenic bacterium Aceticella autotrophica gen. nov., sp. nov.</title>
        <authorList>
            <person name="Toshchakov S.V."/>
            <person name="Elcheninov A.G."/>
            <person name="Kublanov I.V."/>
            <person name="Frolov E.N."/>
            <person name="Lebedinsky A.V."/>
        </authorList>
    </citation>
    <scope>NUCLEOTIDE SEQUENCE</scope>
    <source>
        <strain evidence="3">3443-3Ac</strain>
    </source>
</reference>
<evidence type="ECO:0000256" key="1">
    <source>
        <dbReference type="SAM" id="Phobius"/>
    </source>
</evidence>
<feature type="transmembrane region" description="Helical" evidence="1">
    <location>
        <begin position="43"/>
        <end position="63"/>
    </location>
</feature>
<dbReference type="InterPro" id="IPR019476">
    <property type="entry name" value="T4SS_TraD_DNA-bd"/>
</dbReference>